<feature type="transmembrane region" description="Helical" evidence="10">
    <location>
        <begin position="59"/>
        <end position="80"/>
    </location>
</feature>
<accession>A0A0L0HAF2</accession>
<keyword evidence="5 10" id="KW-0812">Transmembrane</keyword>
<protein>
    <submittedName>
        <fullName evidence="11">Large conductance mechanosensitive channel protein</fullName>
    </submittedName>
</protein>
<keyword evidence="3" id="KW-0813">Transport</keyword>
<keyword evidence="6 10" id="KW-1133">Transmembrane helix</keyword>
<dbReference type="SUPFAM" id="SSF81330">
    <property type="entry name" value="Gated mechanosensitive channel"/>
    <property type="match status" value="1"/>
</dbReference>
<dbReference type="AlphaFoldDB" id="A0A0L0HAF2"/>
<evidence type="ECO:0000313" key="12">
    <source>
        <dbReference type="Proteomes" id="UP000053201"/>
    </source>
</evidence>
<proteinExistence type="inferred from homology"/>
<name>A0A0L0HAF2_SPIPD</name>
<evidence type="ECO:0000256" key="10">
    <source>
        <dbReference type="SAM" id="Phobius"/>
    </source>
</evidence>
<keyword evidence="9" id="KW-0407">Ion channel</keyword>
<evidence type="ECO:0000256" key="9">
    <source>
        <dbReference type="ARBA" id="ARBA00023303"/>
    </source>
</evidence>
<dbReference type="STRING" id="645134.A0A0L0HAF2"/>
<dbReference type="eggNOG" id="ENOG502S1S2">
    <property type="taxonomic scope" value="Eukaryota"/>
</dbReference>
<dbReference type="GO" id="GO:0005886">
    <property type="term" value="C:plasma membrane"/>
    <property type="evidence" value="ECO:0007669"/>
    <property type="project" value="UniProtKB-SubCell"/>
</dbReference>
<dbReference type="InParanoid" id="A0A0L0HAF2"/>
<dbReference type="InterPro" id="IPR019823">
    <property type="entry name" value="Mechanosensitive_channel_CS"/>
</dbReference>
<dbReference type="Proteomes" id="UP000053201">
    <property type="component" value="Unassembled WGS sequence"/>
</dbReference>
<dbReference type="InterPro" id="IPR037673">
    <property type="entry name" value="MSC/AndL"/>
</dbReference>
<keyword evidence="7" id="KW-0406">Ion transport</keyword>
<evidence type="ECO:0000256" key="1">
    <source>
        <dbReference type="ARBA" id="ARBA00004651"/>
    </source>
</evidence>
<sequence>MSGRQRDMDIEAYPMGSPKVEKKGVNKFADQVGSGAMKGVKAVGGVLDNFKEFLNRGNVVDLAVGIVMGAAFTAIVTSLVQDIFTPFISLATSANLANNFLILRCPKAVNASQPFFPDYPPRSFCQDFWKTTAEAQKAGAVTWNWGNFVQSVINFLIISVIIFFIVKIYAAAFRRKKPDVKTKECPFCCKDVPIKATRCPMCTSDLDPPSETSQPEPALLIVDKNGAKKWR</sequence>
<dbReference type="Pfam" id="PF01741">
    <property type="entry name" value="MscL"/>
    <property type="match status" value="1"/>
</dbReference>
<keyword evidence="8 10" id="KW-0472">Membrane</keyword>
<comment type="subcellular location">
    <subcellularLocation>
        <location evidence="1">Cell membrane</location>
        <topology evidence="1">Multi-pass membrane protein</topology>
    </subcellularLocation>
</comment>
<evidence type="ECO:0000313" key="11">
    <source>
        <dbReference type="EMBL" id="KNC98545.1"/>
    </source>
</evidence>
<dbReference type="OMA" id="WAERFED"/>
<dbReference type="GO" id="GO:0008381">
    <property type="term" value="F:mechanosensitive monoatomic ion channel activity"/>
    <property type="evidence" value="ECO:0007669"/>
    <property type="project" value="InterPro"/>
</dbReference>
<feature type="transmembrane region" description="Helical" evidence="10">
    <location>
        <begin position="152"/>
        <end position="173"/>
    </location>
</feature>
<dbReference type="OrthoDB" id="10010920at2759"/>
<dbReference type="InterPro" id="IPR001185">
    <property type="entry name" value="MS_channel"/>
</dbReference>
<evidence type="ECO:0000256" key="3">
    <source>
        <dbReference type="ARBA" id="ARBA00022448"/>
    </source>
</evidence>
<dbReference type="PANTHER" id="PTHR30266:SF2">
    <property type="entry name" value="LARGE-CONDUCTANCE MECHANOSENSITIVE CHANNEL"/>
    <property type="match status" value="1"/>
</dbReference>
<reference evidence="11 12" key="1">
    <citation type="submission" date="2009-08" db="EMBL/GenBank/DDBJ databases">
        <title>The Genome Sequence of Spizellomyces punctatus strain DAOM BR117.</title>
        <authorList>
            <consortium name="The Broad Institute Genome Sequencing Platform"/>
            <person name="Russ C."/>
            <person name="Cuomo C."/>
            <person name="Shea T."/>
            <person name="Young S.K."/>
            <person name="Zeng Q."/>
            <person name="Koehrsen M."/>
            <person name="Haas B."/>
            <person name="Borodovsky M."/>
            <person name="Guigo R."/>
            <person name="Alvarado L."/>
            <person name="Berlin A."/>
            <person name="Bochicchio J."/>
            <person name="Borenstein D."/>
            <person name="Chapman S."/>
            <person name="Chen Z."/>
            <person name="Engels R."/>
            <person name="Freedman E."/>
            <person name="Gellesch M."/>
            <person name="Goldberg J."/>
            <person name="Griggs A."/>
            <person name="Gujja S."/>
            <person name="Heiman D."/>
            <person name="Hepburn T."/>
            <person name="Howarth C."/>
            <person name="Jen D."/>
            <person name="Larson L."/>
            <person name="Lewis B."/>
            <person name="Mehta T."/>
            <person name="Park D."/>
            <person name="Pearson M."/>
            <person name="Roberts A."/>
            <person name="Saif S."/>
            <person name="Shenoy N."/>
            <person name="Sisk P."/>
            <person name="Stolte C."/>
            <person name="Sykes S."/>
            <person name="Thomson T."/>
            <person name="Walk T."/>
            <person name="White J."/>
            <person name="Yandava C."/>
            <person name="Burger G."/>
            <person name="Gray M.W."/>
            <person name="Holland P.W.H."/>
            <person name="King N."/>
            <person name="Lang F.B.F."/>
            <person name="Roger A.J."/>
            <person name="Ruiz-Trillo I."/>
            <person name="Lander E."/>
            <person name="Nusbaum C."/>
        </authorList>
    </citation>
    <scope>NUCLEOTIDE SEQUENCE [LARGE SCALE GENOMIC DNA]</scope>
    <source>
        <strain evidence="11 12">DAOM BR117</strain>
    </source>
</reference>
<evidence type="ECO:0000256" key="5">
    <source>
        <dbReference type="ARBA" id="ARBA00022692"/>
    </source>
</evidence>
<evidence type="ECO:0000256" key="6">
    <source>
        <dbReference type="ARBA" id="ARBA00022989"/>
    </source>
</evidence>
<dbReference type="PROSITE" id="PS01327">
    <property type="entry name" value="MSCL"/>
    <property type="match status" value="1"/>
</dbReference>
<comment type="similarity">
    <text evidence="2">Belongs to the MscL family.</text>
</comment>
<dbReference type="InterPro" id="IPR036019">
    <property type="entry name" value="MscL_channel"/>
</dbReference>
<dbReference type="HAMAP" id="MF_00115">
    <property type="entry name" value="MscL"/>
    <property type="match status" value="1"/>
</dbReference>
<gene>
    <name evidence="11" type="ORF">SPPG_06235</name>
</gene>
<dbReference type="VEuPathDB" id="FungiDB:SPPG_06235"/>
<keyword evidence="4" id="KW-1003">Cell membrane</keyword>
<dbReference type="PANTHER" id="PTHR30266">
    <property type="entry name" value="MECHANOSENSITIVE CHANNEL MSCL"/>
    <property type="match status" value="1"/>
</dbReference>
<dbReference type="EMBL" id="KQ257460">
    <property type="protein sequence ID" value="KNC98545.1"/>
    <property type="molecule type" value="Genomic_DNA"/>
</dbReference>
<evidence type="ECO:0000256" key="7">
    <source>
        <dbReference type="ARBA" id="ARBA00023065"/>
    </source>
</evidence>
<organism evidence="11 12">
    <name type="scientific">Spizellomyces punctatus (strain DAOM BR117)</name>
    <dbReference type="NCBI Taxonomy" id="645134"/>
    <lineage>
        <taxon>Eukaryota</taxon>
        <taxon>Fungi</taxon>
        <taxon>Fungi incertae sedis</taxon>
        <taxon>Chytridiomycota</taxon>
        <taxon>Chytridiomycota incertae sedis</taxon>
        <taxon>Chytridiomycetes</taxon>
        <taxon>Spizellomycetales</taxon>
        <taxon>Spizellomycetaceae</taxon>
        <taxon>Spizellomyces</taxon>
    </lineage>
</organism>
<evidence type="ECO:0000256" key="2">
    <source>
        <dbReference type="ARBA" id="ARBA00007254"/>
    </source>
</evidence>
<evidence type="ECO:0000256" key="4">
    <source>
        <dbReference type="ARBA" id="ARBA00022475"/>
    </source>
</evidence>
<dbReference type="Gene3D" id="1.10.1200.120">
    <property type="entry name" value="Large-conductance mechanosensitive channel, MscL, domain 1"/>
    <property type="match status" value="1"/>
</dbReference>
<keyword evidence="12" id="KW-1185">Reference proteome</keyword>
<dbReference type="GeneID" id="27689558"/>
<evidence type="ECO:0000256" key="8">
    <source>
        <dbReference type="ARBA" id="ARBA00023136"/>
    </source>
</evidence>
<dbReference type="RefSeq" id="XP_016606585.1">
    <property type="nucleotide sequence ID" value="XM_016754443.1"/>
</dbReference>